<evidence type="ECO:0008006" key="5">
    <source>
        <dbReference type="Google" id="ProtNLM"/>
    </source>
</evidence>
<organism evidence="3 4">
    <name type="scientific">Limnoglobus roseus</name>
    <dbReference type="NCBI Taxonomy" id="2598579"/>
    <lineage>
        <taxon>Bacteria</taxon>
        <taxon>Pseudomonadati</taxon>
        <taxon>Planctomycetota</taxon>
        <taxon>Planctomycetia</taxon>
        <taxon>Gemmatales</taxon>
        <taxon>Gemmataceae</taxon>
        <taxon>Limnoglobus</taxon>
    </lineage>
</organism>
<evidence type="ECO:0000256" key="1">
    <source>
        <dbReference type="SAM" id="MobiDB-lite"/>
    </source>
</evidence>
<dbReference type="PRINTS" id="PR01217">
    <property type="entry name" value="PRICHEXTENSN"/>
</dbReference>
<feature type="chain" id="PRO_5022963298" description="Filamentous hemagglutinin" evidence="2">
    <location>
        <begin position="21"/>
        <end position="205"/>
    </location>
</feature>
<evidence type="ECO:0000313" key="3">
    <source>
        <dbReference type="EMBL" id="QEL17223.1"/>
    </source>
</evidence>
<keyword evidence="2" id="KW-0732">Signal</keyword>
<dbReference type="KEGG" id="lrs:PX52LOC_04206"/>
<dbReference type="AlphaFoldDB" id="A0A5C1AG58"/>
<accession>A0A5C1AG58</accession>
<name>A0A5C1AG58_9BACT</name>
<feature type="region of interest" description="Disordered" evidence="1">
    <location>
        <begin position="70"/>
        <end position="166"/>
    </location>
</feature>
<sequence>MIRGTFVFLAAAALGVPVQAGDGVFGKGLKIYPKSEAHYIKQFSGPTISPCGPCFGYNRTQWRSWGEACNEPQPVDPGPVKYAPPAEEAIPEPEKKGTPATPKIETGPKATEKKDPPVIAPEKKEPPKVDAPKPPDVKPEVPKIELPKPPEAKPGLEPKTENTSIVLPLPSVPTPLPVPPAPAPLPVPAVVPLPLPTVIVPISSK</sequence>
<evidence type="ECO:0000313" key="4">
    <source>
        <dbReference type="Proteomes" id="UP000324974"/>
    </source>
</evidence>
<dbReference type="RefSeq" id="WP_149111863.1">
    <property type="nucleotide sequence ID" value="NZ_CP042425.1"/>
</dbReference>
<dbReference type="EMBL" id="CP042425">
    <property type="protein sequence ID" value="QEL17223.1"/>
    <property type="molecule type" value="Genomic_DNA"/>
</dbReference>
<feature type="signal peptide" evidence="2">
    <location>
        <begin position="1"/>
        <end position="20"/>
    </location>
</feature>
<protein>
    <recommendedName>
        <fullName evidence="5">Filamentous hemagglutinin</fullName>
    </recommendedName>
</protein>
<evidence type="ECO:0000256" key="2">
    <source>
        <dbReference type="SAM" id="SignalP"/>
    </source>
</evidence>
<gene>
    <name evidence="3" type="ORF">PX52LOC_04206</name>
</gene>
<reference evidence="4" key="1">
    <citation type="submission" date="2019-08" db="EMBL/GenBank/DDBJ databases">
        <title>Limnoglobus roseus gen. nov., sp. nov., a novel freshwater planctomycete with a giant genome from the family Gemmataceae.</title>
        <authorList>
            <person name="Kulichevskaya I.S."/>
            <person name="Naumoff D.G."/>
            <person name="Miroshnikov K."/>
            <person name="Ivanova A."/>
            <person name="Philippov D.A."/>
            <person name="Hakobyan A."/>
            <person name="Rijpstra I.C."/>
            <person name="Sinninghe Damste J.S."/>
            <person name="Liesack W."/>
            <person name="Dedysh S.N."/>
        </authorList>
    </citation>
    <scope>NUCLEOTIDE SEQUENCE [LARGE SCALE GENOMIC DNA]</scope>
    <source>
        <strain evidence="4">PX52</strain>
    </source>
</reference>
<keyword evidence="4" id="KW-1185">Reference proteome</keyword>
<feature type="compositionally biased region" description="Basic and acidic residues" evidence="1">
    <location>
        <begin position="110"/>
        <end position="160"/>
    </location>
</feature>
<dbReference type="Proteomes" id="UP000324974">
    <property type="component" value="Chromosome"/>
</dbReference>
<proteinExistence type="predicted"/>